<dbReference type="AlphaFoldDB" id="A0A9Q3FGU4"/>
<name>A0A9Q3FGU4_9BASI</name>
<evidence type="ECO:0000313" key="1">
    <source>
        <dbReference type="EMBL" id="MBW0537035.1"/>
    </source>
</evidence>
<accession>A0A9Q3FGU4</accession>
<gene>
    <name evidence="1" type="ORF">O181_076750</name>
</gene>
<dbReference type="EMBL" id="AVOT02041662">
    <property type="protein sequence ID" value="MBW0537035.1"/>
    <property type="molecule type" value="Genomic_DNA"/>
</dbReference>
<sequence>MWTGSMHMESQPGWPALDLSCIFVLISPQLQIEARELLCCINDPWSEGANCPSIQLPINATHQGAQRAMARLPFSPTSTGPSGSFIGVSILTAIADVVSMCKLT</sequence>
<organism evidence="1 2">
    <name type="scientific">Austropuccinia psidii MF-1</name>
    <dbReference type="NCBI Taxonomy" id="1389203"/>
    <lineage>
        <taxon>Eukaryota</taxon>
        <taxon>Fungi</taxon>
        <taxon>Dikarya</taxon>
        <taxon>Basidiomycota</taxon>
        <taxon>Pucciniomycotina</taxon>
        <taxon>Pucciniomycetes</taxon>
        <taxon>Pucciniales</taxon>
        <taxon>Sphaerophragmiaceae</taxon>
        <taxon>Austropuccinia</taxon>
    </lineage>
</organism>
<keyword evidence="2" id="KW-1185">Reference proteome</keyword>
<reference evidence="1" key="1">
    <citation type="submission" date="2021-03" db="EMBL/GenBank/DDBJ databases">
        <title>Draft genome sequence of rust myrtle Austropuccinia psidii MF-1, a brazilian biotype.</title>
        <authorList>
            <person name="Quecine M.C."/>
            <person name="Pachon D.M.R."/>
            <person name="Bonatelli M.L."/>
            <person name="Correr F.H."/>
            <person name="Franceschini L.M."/>
            <person name="Leite T.F."/>
            <person name="Margarido G.R.A."/>
            <person name="Almeida C.A."/>
            <person name="Ferrarezi J.A."/>
            <person name="Labate C.A."/>
        </authorList>
    </citation>
    <scope>NUCLEOTIDE SEQUENCE</scope>
    <source>
        <strain evidence="1">MF-1</strain>
    </source>
</reference>
<protein>
    <submittedName>
        <fullName evidence="1">Uncharacterized protein</fullName>
    </submittedName>
</protein>
<dbReference type="Proteomes" id="UP000765509">
    <property type="component" value="Unassembled WGS sequence"/>
</dbReference>
<comment type="caution">
    <text evidence="1">The sequence shown here is derived from an EMBL/GenBank/DDBJ whole genome shotgun (WGS) entry which is preliminary data.</text>
</comment>
<evidence type="ECO:0000313" key="2">
    <source>
        <dbReference type="Proteomes" id="UP000765509"/>
    </source>
</evidence>
<proteinExistence type="predicted"/>